<dbReference type="STRING" id="1416778.SAMN05443633_108146"/>
<reference evidence="3" key="1">
    <citation type="submission" date="2016-11" db="EMBL/GenBank/DDBJ databases">
        <authorList>
            <person name="Varghese N."/>
            <person name="Submissions S."/>
        </authorList>
    </citation>
    <scope>NUCLEOTIDE SEQUENCE [LARGE SCALE GENOMIC DNA]</scope>
    <source>
        <strain evidence="3">DSM 27619</strain>
    </source>
</reference>
<protein>
    <submittedName>
        <fullName evidence="2">Phosphotransferase enzyme family protein</fullName>
    </submittedName>
</protein>
<dbReference type="Gene3D" id="3.30.200.20">
    <property type="entry name" value="Phosphorylase Kinase, domain 1"/>
    <property type="match status" value="1"/>
</dbReference>
<dbReference type="InterPro" id="IPR011009">
    <property type="entry name" value="Kinase-like_dom_sf"/>
</dbReference>
<dbReference type="RefSeq" id="WP_228420564.1">
    <property type="nucleotide sequence ID" value="NZ_FQUT01000008.1"/>
</dbReference>
<organism evidence="2 3">
    <name type="scientific">Chryseobacterium arachidis</name>
    <dbReference type="NCBI Taxonomy" id="1416778"/>
    <lineage>
        <taxon>Bacteria</taxon>
        <taxon>Pseudomonadati</taxon>
        <taxon>Bacteroidota</taxon>
        <taxon>Flavobacteriia</taxon>
        <taxon>Flavobacteriales</taxon>
        <taxon>Weeksellaceae</taxon>
        <taxon>Chryseobacterium group</taxon>
        <taxon>Chryseobacterium</taxon>
    </lineage>
</organism>
<dbReference type="GO" id="GO:0016740">
    <property type="term" value="F:transferase activity"/>
    <property type="evidence" value="ECO:0007669"/>
    <property type="project" value="UniProtKB-KW"/>
</dbReference>
<proteinExistence type="predicted"/>
<dbReference type="Proteomes" id="UP000184518">
    <property type="component" value="Unassembled WGS sequence"/>
</dbReference>
<dbReference type="InterPro" id="IPR002575">
    <property type="entry name" value="Aminoglycoside_PTrfase"/>
</dbReference>
<dbReference type="EMBL" id="FQUT01000008">
    <property type="protein sequence ID" value="SHF95243.1"/>
    <property type="molecule type" value="Genomic_DNA"/>
</dbReference>
<gene>
    <name evidence="2" type="ORF">SAMN05443633_108146</name>
</gene>
<keyword evidence="3" id="KW-1185">Reference proteome</keyword>
<evidence type="ECO:0000259" key="1">
    <source>
        <dbReference type="Pfam" id="PF01636"/>
    </source>
</evidence>
<name>A0A1M5FUS5_9FLAO</name>
<sequence length="132" mass="15046">MTDIFPTINSTISPDALCKFVQQQYGLSERTECSIIRLAMNHLYRIQDGEKSYVFRVYTHNLRTELEVEEEVRLLTHLKENGRPVAYPIAALSKSFIQKIQAPEGERFGVLFSFAKGKKAAKFSPETSFLIG</sequence>
<dbReference type="SUPFAM" id="SSF56112">
    <property type="entry name" value="Protein kinase-like (PK-like)"/>
    <property type="match status" value="1"/>
</dbReference>
<evidence type="ECO:0000313" key="3">
    <source>
        <dbReference type="Proteomes" id="UP000184518"/>
    </source>
</evidence>
<evidence type="ECO:0000313" key="2">
    <source>
        <dbReference type="EMBL" id="SHF95243.1"/>
    </source>
</evidence>
<accession>A0A1M5FUS5</accession>
<dbReference type="Pfam" id="PF01636">
    <property type="entry name" value="APH"/>
    <property type="match status" value="1"/>
</dbReference>
<keyword evidence="2" id="KW-0808">Transferase</keyword>
<dbReference type="AlphaFoldDB" id="A0A1M5FUS5"/>
<feature type="domain" description="Aminoglycoside phosphotransferase" evidence="1">
    <location>
        <begin position="41"/>
        <end position="90"/>
    </location>
</feature>